<dbReference type="GO" id="GO:0008146">
    <property type="term" value="F:sulfotransferase activity"/>
    <property type="evidence" value="ECO:0007669"/>
    <property type="project" value="TreeGrafter"/>
</dbReference>
<accession>A0A937F7A1</accession>
<dbReference type="Gene3D" id="3.40.250.10">
    <property type="entry name" value="Rhodanese-like domain"/>
    <property type="match status" value="1"/>
</dbReference>
<dbReference type="FunFam" id="3.40.50.720:FF:000033">
    <property type="entry name" value="Adenylyltransferase and sulfurtransferase MOCS3"/>
    <property type="match status" value="1"/>
</dbReference>
<dbReference type="Pfam" id="PF00581">
    <property type="entry name" value="Rhodanese"/>
    <property type="match status" value="1"/>
</dbReference>
<dbReference type="GO" id="GO:0005829">
    <property type="term" value="C:cytosol"/>
    <property type="evidence" value="ECO:0007669"/>
    <property type="project" value="TreeGrafter"/>
</dbReference>
<evidence type="ECO:0000256" key="1">
    <source>
        <dbReference type="ARBA" id="ARBA00009919"/>
    </source>
</evidence>
<evidence type="ECO:0000256" key="2">
    <source>
        <dbReference type="ARBA" id="ARBA00022679"/>
    </source>
</evidence>
<dbReference type="NCBIfam" id="NF004281">
    <property type="entry name" value="PRK05690.1"/>
    <property type="match status" value="1"/>
</dbReference>
<evidence type="ECO:0000256" key="4">
    <source>
        <dbReference type="ARBA" id="ARBA00022840"/>
    </source>
</evidence>
<dbReference type="Pfam" id="PF00899">
    <property type="entry name" value="ThiF"/>
    <property type="match status" value="1"/>
</dbReference>
<dbReference type="EC" id="2.7.7.80" evidence="8"/>
<evidence type="ECO:0000256" key="12">
    <source>
        <dbReference type="ARBA" id="ARBA00078531"/>
    </source>
</evidence>
<evidence type="ECO:0000256" key="5">
    <source>
        <dbReference type="ARBA" id="ARBA00052218"/>
    </source>
</evidence>
<evidence type="ECO:0000313" key="15">
    <source>
        <dbReference type="Proteomes" id="UP000659388"/>
    </source>
</evidence>
<dbReference type="Gene3D" id="3.40.50.720">
    <property type="entry name" value="NAD(P)-binding Rossmann-like Domain"/>
    <property type="match status" value="1"/>
</dbReference>
<dbReference type="EMBL" id="JAESIY010000008">
    <property type="protein sequence ID" value="MBL3657666.1"/>
    <property type="molecule type" value="Genomic_DNA"/>
</dbReference>
<dbReference type="GO" id="GO:0061605">
    <property type="term" value="F:molybdopterin-synthase adenylyltransferase activity"/>
    <property type="evidence" value="ECO:0007669"/>
    <property type="project" value="UniProtKB-EC"/>
</dbReference>
<dbReference type="CDD" id="cd00757">
    <property type="entry name" value="ThiF_MoeB_HesA_family"/>
    <property type="match status" value="1"/>
</dbReference>
<evidence type="ECO:0000256" key="6">
    <source>
        <dbReference type="ARBA" id="ARBA00055169"/>
    </source>
</evidence>
<organism evidence="14 15">
    <name type="scientific">Fulvivirga sediminis</name>
    <dbReference type="NCBI Taxonomy" id="2803949"/>
    <lineage>
        <taxon>Bacteria</taxon>
        <taxon>Pseudomonadati</taxon>
        <taxon>Bacteroidota</taxon>
        <taxon>Cytophagia</taxon>
        <taxon>Cytophagales</taxon>
        <taxon>Fulvivirgaceae</taxon>
        <taxon>Fulvivirga</taxon>
    </lineage>
</organism>
<gene>
    <name evidence="14" type="ORF">JL102_16065</name>
</gene>
<keyword evidence="4" id="KW-0067">ATP-binding</keyword>
<dbReference type="InterPro" id="IPR000594">
    <property type="entry name" value="ThiF_NAD_FAD-bd"/>
</dbReference>
<comment type="subunit">
    <text evidence="7">Homodimer. Forms a stable heterotetrameric complex of 2 MoeB and 2 MoaD during adenylation of MoaD.</text>
</comment>
<dbReference type="Proteomes" id="UP000659388">
    <property type="component" value="Unassembled WGS sequence"/>
</dbReference>
<reference evidence="14" key="1">
    <citation type="submission" date="2021-01" db="EMBL/GenBank/DDBJ databases">
        <title>Fulvivirga kasyanovii gen. nov., sp nov., a novel member of the phylum Bacteroidetes isolated from seawater in a mussel farm.</title>
        <authorList>
            <person name="Zhao L.-H."/>
            <person name="Wang Z.-J."/>
        </authorList>
    </citation>
    <scope>NUCLEOTIDE SEQUENCE</scope>
    <source>
        <strain evidence="14">2943</strain>
    </source>
</reference>
<evidence type="ECO:0000259" key="13">
    <source>
        <dbReference type="PROSITE" id="PS50206"/>
    </source>
</evidence>
<comment type="catalytic activity">
    <reaction evidence="5">
        <text>[molybdopterin-synthase sulfur-carrier protein]-C-terminal Gly-Gly + ATP + H(+) = [molybdopterin-synthase sulfur-carrier protein]-C-terminal Gly-Gly-AMP + diphosphate</text>
        <dbReference type="Rhea" id="RHEA:43616"/>
        <dbReference type="Rhea" id="RHEA-COMP:12159"/>
        <dbReference type="Rhea" id="RHEA-COMP:12202"/>
        <dbReference type="ChEBI" id="CHEBI:15378"/>
        <dbReference type="ChEBI" id="CHEBI:30616"/>
        <dbReference type="ChEBI" id="CHEBI:33019"/>
        <dbReference type="ChEBI" id="CHEBI:90618"/>
        <dbReference type="ChEBI" id="CHEBI:90778"/>
        <dbReference type="EC" id="2.7.7.80"/>
    </reaction>
</comment>
<dbReference type="AlphaFoldDB" id="A0A937F7A1"/>
<evidence type="ECO:0000256" key="9">
    <source>
        <dbReference type="ARBA" id="ARBA00073635"/>
    </source>
</evidence>
<proteinExistence type="inferred from homology"/>
<evidence type="ECO:0000256" key="3">
    <source>
        <dbReference type="ARBA" id="ARBA00022741"/>
    </source>
</evidence>
<evidence type="ECO:0000256" key="10">
    <source>
        <dbReference type="ARBA" id="ARBA00075110"/>
    </source>
</evidence>
<comment type="function">
    <text evidence="6">Catalyzes the adenylation by ATP of the carboxyl group of the C-terminal glycine of sulfur carrier protein MoaD.</text>
</comment>
<name>A0A937F7A1_9BACT</name>
<dbReference type="PANTHER" id="PTHR10953">
    <property type="entry name" value="UBIQUITIN-ACTIVATING ENZYME E1"/>
    <property type="match status" value="1"/>
</dbReference>
<comment type="caution">
    <text evidence="14">The sequence shown here is derived from an EMBL/GenBank/DDBJ whole genome shotgun (WGS) entry which is preliminary data.</text>
</comment>
<dbReference type="SUPFAM" id="SSF69572">
    <property type="entry name" value="Activating enzymes of the ubiquitin-like proteins"/>
    <property type="match status" value="1"/>
</dbReference>
<comment type="similarity">
    <text evidence="1">Belongs to the HesA/MoeB/ThiF family.</text>
</comment>
<evidence type="ECO:0000256" key="7">
    <source>
        <dbReference type="ARBA" id="ARBA00063809"/>
    </source>
</evidence>
<sequence>MNENISRYSRQIKLPEIGLEGQQKLKNAKVLIVGMGGLGCPAAQYLTAAGVGTLGLLDHDKVDITNLHRQILYTEDNIGQPKAEAAQQYLKKLNSDINFHTYVENLNTENAISIIEKYDIIIDGTDNFQTKYLINDTCLLTNKPWIYASIYKYEGQISVFNYKNGPTYRCLFPKAPKNDISCEETGVIGILPGILGTYQATEAIKLILELGDPLSCKLKIIHTLTMQEQIIKFKRNEAAANTILQKPLKLETVDCQLKDNNTIYLDVREPHEQPQPEHKNILRIPLSQLRDRYREIPTHKPVNVYCQSGIRSKKAIELLNETFDFTNLINVEGGIQKILK</sequence>
<dbReference type="GO" id="GO:0008641">
    <property type="term" value="F:ubiquitin-like modifier activating enzyme activity"/>
    <property type="evidence" value="ECO:0007669"/>
    <property type="project" value="InterPro"/>
</dbReference>
<keyword evidence="15" id="KW-1185">Reference proteome</keyword>
<keyword evidence="3" id="KW-0547">Nucleotide-binding</keyword>
<dbReference type="CDD" id="cd00158">
    <property type="entry name" value="RHOD"/>
    <property type="match status" value="1"/>
</dbReference>
<protein>
    <recommendedName>
        <fullName evidence="9">Molybdopterin-synthase adenylyltransferase</fullName>
        <ecNumber evidence="8">2.7.7.80</ecNumber>
    </recommendedName>
    <alternativeName>
        <fullName evidence="12">MoaD protein adenylase</fullName>
    </alternativeName>
    <alternativeName>
        <fullName evidence="10">Molybdopterin-converting factor subunit 1 adenylase</fullName>
    </alternativeName>
    <alternativeName>
        <fullName evidence="11">Sulfur carrier protein MoaD adenylyltransferase</fullName>
    </alternativeName>
</protein>
<dbReference type="PROSITE" id="PS50206">
    <property type="entry name" value="RHODANESE_3"/>
    <property type="match status" value="1"/>
</dbReference>
<evidence type="ECO:0000256" key="11">
    <source>
        <dbReference type="ARBA" id="ARBA00075328"/>
    </source>
</evidence>
<dbReference type="PANTHER" id="PTHR10953:SF102">
    <property type="entry name" value="ADENYLYLTRANSFERASE AND SULFURTRANSFERASE MOCS3"/>
    <property type="match status" value="1"/>
</dbReference>
<evidence type="ECO:0000313" key="14">
    <source>
        <dbReference type="EMBL" id="MBL3657666.1"/>
    </source>
</evidence>
<feature type="domain" description="Rhodanese" evidence="13">
    <location>
        <begin position="258"/>
        <end position="340"/>
    </location>
</feature>
<dbReference type="GO" id="GO:0005524">
    <property type="term" value="F:ATP binding"/>
    <property type="evidence" value="ECO:0007669"/>
    <property type="project" value="UniProtKB-KW"/>
</dbReference>
<dbReference type="InterPro" id="IPR001763">
    <property type="entry name" value="Rhodanese-like_dom"/>
</dbReference>
<keyword evidence="2" id="KW-0808">Transferase</keyword>
<dbReference type="RefSeq" id="WP_202245446.1">
    <property type="nucleotide sequence ID" value="NZ_JAESIY010000008.1"/>
</dbReference>
<dbReference type="GO" id="GO:0004792">
    <property type="term" value="F:thiosulfate-cyanide sulfurtransferase activity"/>
    <property type="evidence" value="ECO:0007669"/>
    <property type="project" value="TreeGrafter"/>
</dbReference>
<dbReference type="InterPro" id="IPR035985">
    <property type="entry name" value="Ubiquitin-activating_enz"/>
</dbReference>
<dbReference type="InterPro" id="IPR036873">
    <property type="entry name" value="Rhodanese-like_dom_sf"/>
</dbReference>
<evidence type="ECO:0000256" key="8">
    <source>
        <dbReference type="ARBA" id="ARBA00066884"/>
    </source>
</evidence>
<dbReference type="InterPro" id="IPR045886">
    <property type="entry name" value="ThiF/MoeB/HesA"/>
</dbReference>